<keyword evidence="4" id="KW-1185">Reference proteome</keyword>
<protein>
    <submittedName>
        <fullName evidence="3">NBS-LRR resistance protein</fullName>
    </submittedName>
</protein>
<organism evidence="3 4">
    <name type="scientific">Trifolium medium</name>
    <dbReference type="NCBI Taxonomy" id="97028"/>
    <lineage>
        <taxon>Eukaryota</taxon>
        <taxon>Viridiplantae</taxon>
        <taxon>Streptophyta</taxon>
        <taxon>Embryophyta</taxon>
        <taxon>Tracheophyta</taxon>
        <taxon>Spermatophyta</taxon>
        <taxon>Magnoliopsida</taxon>
        <taxon>eudicotyledons</taxon>
        <taxon>Gunneridae</taxon>
        <taxon>Pentapetalae</taxon>
        <taxon>rosids</taxon>
        <taxon>fabids</taxon>
        <taxon>Fabales</taxon>
        <taxon>Fabaceae</taxon>
        <taxon>Papilionoideae</taxon>
        <taxon>50 kb inversion clade</taxon>
        <taxon>NPAAA clade</taxon>
        <taxon>Hologalegina</taxon>
        <taxon>IRL clade</taxon>
        <taxon>Trifolieae</taxon>
        <taxon>Trifolium</taxon>
    </lineage>
</organism>
<dbReference type="InterPro" id="IPR027417">
    <property type="entry name" value="P-loop_NTPase"/>
</dbReference>
<dbReference type="Proteomes" id="UP000265520">
    <property type="component" value="Unassembled WGS sequence"/>
</dbReference>
<dbReference type="PANTHER" id="PTHR36766">
    <property type="entry name" value="PLANT BROAD-SPECTRUM MILDEW RESISTANCE PROTEIN RPW8"/>
    <property type="match status" value="1"/>
</dbReference>
<dbReference type="SUPFAM" id="SSF52540">
    <property type="entry name" value="P-loop containing nucleoside triphosphate hydrolases"/>
    <property type="match status" value="1"/>
</dbReference>
<evidence type="ECO:0000259" key="2">
    <source>
        <dbReference type="Pfam" id="PF00931"/>
    </source>
</evidence>
<dbReference type="Pfam" id="PF00931">
    <property type="entry name" value="NB-ARC"/>
    <property type="match status" value="1"/>
</dbReference>
<dbReference type="AlphaFoldDB" id="A0A392LYP7"/>
<evidence type="ECO:0000313" key="3">
    <source>
        <dbReference type="EMBL" id="MCH80107.1"/>
    </source>
</evidence>
<proteinExistence type="predicted"/>
<evidence type="ECO:0000256" key="1">
    <source>
        <dbReference type="ARBA" id="ARBA00022821"/>
    </source>
</evidence>
<dbReference type="GO" id="GO:0006952">
    <property type="term" value="P:defense response"/>
    <property type="evidence" value="ECO:0007669"/>
    <property type="project" value="UniProtKB-KW"/>
</dbReference>
<gene>
    <name evidence="3" type="ORF">A2U01_0000869</name>
</gene>
<name>A0A392LYP7_9FABA</name>
<reference evidence="3 4" key="1">
    <citation type="journal article" date="2018" name="Front. Plant Sci.">
        <title>Red Clover (Trifolium pratense) and Zigzag Clover (T. medium) - A Picture of Genomic Similarities and Differences.</title>
        <authorList>
            <person name="Dluhosova J."/>
            <person name="Istvanek J."/>
            <person name="Nedelnik J."/>
            <person name="Repkova J."/>
        </authorList>
    </citation>
    <scope>NUCLEOTIDE SEQUENCE [LARGE SCALE GENOMIC DNA]</scope>
    <source>
        <strain evidence="4">cv. 10/8</strain>
        <tissue evidence="3">Leaf</tissue>
    </source>
</reference>
<dbReference type="PANTHER" id="PTHR36766:SF42">
    <property type="entry name" value="NB-ARC DOMAIN DISEASE RESISTANCE PROTEIN"/>
    <property type="match status" value="1"/>
</dbReference>
<feature type="domain" description="NB-ARC" evidence="2">
    <location>
        <begin position="52"/>
        <end position="100"/>
    </location>
</feature>
<dbReference type="EMBL" id="LXQA010000695">
    <property type="protein sequence ID" value="MCH80107.1"/>
    <property type="molecule type" value="Genomic_DNA"/>
</dbReference>
<feature type="non-terminal residue" evidence="3">
    <location>
        <position position="1"/>
    </location>
</feature>
<dbReference type="GO" id="GO:0043531">
    <property type="term" value="F:ADP binding"/>
    <property type="evidence" value="ECO:0007669"/>
    <property type="project" value="InterPro"/>
</dbReference>
<comment type="caution">
    <text evidence="3">The sequence shown here is derived from an EMBL/GenBank/DDBJ whole genome shotgun (WGS) entry which is preliminary data.</text>
</comment>
<keyword evidence="1" id="KW-0611">Plant defense</keyword>
<accession>A0A392LYP7</accession>
<sequence length="107" mass="12203">FKEITSRFDDIADGKNKFLLQERVTVRERSAEVAEWRQTSSIIVEPKVYGRENDKEKIVDFLLTQARGSDFLSIYPIVGLGGIGKTTLAQLVYNDHRNLSQEKSVMP</sequence>
<dbReference type="InterPro" id="IPR002182">
    <property type="entry name" value="NB-ARC"/>
</dbReference>
<evidence type="ECO:0000313" key="4">
    <source>
        <dbReference type="Proteomes" id="UP000265520"/>
    </source>
</evidence>
<dbReference type="Gene3D" id="3.40.50.300">
    <property type="entry name" value="P-loop containing nucleotide triphosphate hydrolases"/>
    <property type="match status" value="1"/>
</dbReference>